<dbReference type="Proteomes" id="UP001314169">
    <property type="component" value="Chromosome 15"/>
</dbReference>
<evidence type="ECO:0000313" key="3">
    <source>
        <dbReference type="Proteomes" id="UP001314169"/>
    </source>
</evidence>
<evidence type="ECO:0000313" key="2">
    <source>
        <dbReference type="EMBL" id="CAK6437254.1"/>
    </source>
</evidence>
<keyword evidence="3" id="KW-1185">Reference proteome</keyword>
<accession>A0ABN9ZFZ7</accession>
<protein>
    <submittedName>
        <fullName evidence="2">Uncharacterized protein</fullName>
    </submittedName>
</protein>
<organism evidence="2 3">
    <name type="scientific">Pipistrellus nathusii</name>
    <name type="common">Nathusius' pipistrelle</name>
    <dbReference type="NCBI Taxonomy" id="59473"/>
    <lineage>
        <taxon>Eukaryota</taxon>
        <taxon>Metazoa</taxon>
        <taxon>Chordata</taxon>
        <taxon>Craniata</taxon>
        <taxon>Vertebrata</taxon>
        <taxon>Euteleostomi</taxon>
        <taxon>Mammalia</taxon>
        <taxon>Eutheria</taxon>
        <taxon>Laurasiatheria</taxon>
        <taxon>Chiroptera</taxon>
        <taxon>Yangochiroptera</taxon>
        <taxon>Vespertilionidae</taxon>
        <taxon>Pipistrellus</taxon>
    </lineage>
</organism>
<name>A0ABN9ZFZ7_PIPNA</name>
<proteinExistence type="predicted"/>
<reference evidence="2" key="1">
    <citation type="submission" date="2023-12" db="EMBL/GenBank/DDBJ databases">
        <authorList>
            <person name="Brown T."/>
        </authorList>
    </citation>
    <scope>NUCLEOTIDE SEQUENCE</scope>
</reference>
<gene>
    <name evidence="2" type="ORF">MPIPNATIZW_LOCUS5560</name>
</gene>
<sequence length="54" mass="5186">MTRGVGGARKFAPAEGRGRRVPGGADAGALSREAAGGSGNSVSGRGECCLGRPG</sequence>
<evidence type="ECO:0000256" key="1">
    <source>
        <dbReference type="SAM" id="MobiDB-lite"/>
    </source>
</evidence>
<feature type="region of interest" description="Disordered" evidence="1">
    <location>
        <begin position="1"/>
        <end position="54"/>
    </location>
</feature>
<dbReference type="EMBL" id="OY882872">
    <property type="protein sequence ID" value="CAK6437254.1"/>
    <property type="molecule type" value="Genomic_DNA"/>
</dbReference>